<dbReference type="AlphaFoldDB" id="A0A4Y2E2J0"/>
<sequence length="43" mass="4740">LEIHSLKDKEVAFLLLLIEVQISKKVFKGGTGLEKGGINSEKE</sequence>
<keyword evidence="2" id="KW-1185">Reference proteome</keyword>
<dbReference type="Proteomes" id="UP000499080">
    <property type="component" value="Unassembled WGS sequence"/>
</dbReference>
<dbReference type="EMBL" id="BGPR01091246">
    <property type="protein sequence ID" value="GBM22519.1"/>
    <property type="molecule type" value="Genomic_DNA"/>
</dbReference>
<evidence type="ECO:0000313" key="1">
    <source>
        <dbReference type="EMBL" id="GBM22519.1"/>
    </source>
</evidence>
<organism evidence="1 2">
    <name type="scientific">Araneus ventricosus</name>
    <name type="common">Orbweaver spider</name>
    <name type="synonym">Epeira ventricosa</name>
    <dbReference type="NCBI Taxonomy" id="182803"/>
    <lineage>
        <taxon>Eukaryota</taxon>
        <taxon>Metazoa</taxon>
        <taxon>Ecdysozoa</taxon>
        <taxon>Arthropoda</taxon>
        <taxon>Chelicerata</taxon>
        <taxon>Arachnida</taxon>
        <taxon>Araneae</taxon>
        <taxon>Araneomorphae</taxon>
        <taxon>Entelegynae</taxon>
        <taxon>Araneoidea</taxon>
        <taxon>Araneidae</taxon>
        <taxon>Araneus</taxon>
    </lineage>
</organism>
<gene>
    <name evidence="1" type="ORF">AVEN_160057_1</name>
</gene>
<accession>A0A4Y2E2J0</accession>
<proteinExistence type="predicted"/>
<name>A0A4Y2E2J0_ARAVE</name>
<feature type="non-terminal residue" evidence="1">
    <location>
        <position position="1"/>
    </location>
</feature>
<reference evidence="1 2" key="1">
    <citation type="journal article" date="2019" name="Sci. Rep.">
        <title>Orb-weaving spider Araneus ventricosus genome elucidates the spidroin gene catalogue.</title>
        <authorList>
            <person name="Kono N."/>
            <person name="Nakamura H."/>
            <person name="Ohtoshi R."/>
            <person name="Moran D.A.P."/>
            <person name="Shinohara A."/>
            <person name="Yoshida Y."/>
            <person name="Fujiwara M."/>
            <person name="Mori M."/>
            <person name="Tomita M."/>
            <person name="Arakawa K."/>
        </authorList>
    </citation>
    <scope>NUCLEOTIDE SEQUENCE [LARGE SCALE GENOMIC DNA]</scope>
</reference>
<protein>
    <submittedName>
        <fullName evidence="1">Uncharacterized protein</fullName>
    </submittedName>
</protein>
<comment type="caution">
    <text evidence="1">The sequence shown here is derived from an EMBL/GenBank/DDBJ whole genome shotgun (WGS) entry which is preliminary data.</text>
</comment>
<evidence type="ECO:0000313" key="2">
    <source>
        <dbReference type="Proteomes" id="UP000499080"/>
    </source>
</evidence>